<name>A0A939STY8_KLEPN</name>
<dbReference type="EMBL" id="JAGETN010000013">
    <property type="protein sequence ID" value="MBO2025485.1"/>
    <property type="molecule type" value="Genomic_DNA"/>
</dbReference>
<reference evidence="1" key="1">
    <citation type="submission" date="2021-03" db="EMBL/GenBank/DDBJ databases">
        <title>Molecular epidemiology and mechanisms of colistin and carbapenem resistance in Enterobacteriaceae from clinical isolates, the environment and porcine samples in Pretoria, South Africa.</title>
        <authorList>
            <person name="Bogoshi D."/>
            <person name="Mbelle N.M."/>
            <person name="Naidoo V."/>
            <person name="Osei Sekyere J."/>
        </authorList>
    </citation>
    <scope>NUCLEOTIDE SEQUENCE</scope>
    <source>
        <strain evidence="1">C029</strain>
    </source>
</reference>
<evidence type="ECO:0000313" key="2">
    <source>
        <dbReference type="Proteomes" id="UP000664267"/>
    </source>
</evidence>
<dbReference type="Proteomes" id="UP000664267">
    <property type="component" value="Unassembled WGS sequence"/>
</dbReference>
<accession>A0A939STY8</accession>
<comment type="caution">
    <text evidence="1">The sequence shown here is derived from an EMBL/GenBank/DDBJ whole genome shotgun (WGS) entry which is preliminary data.</text>
</comment>
<sequence>MILGLIKSGFTFVGVDAYVQDIIKGIIIVAAVTIDMRRNRKNTNLINERQRRRMPLPPSVRNKQNTPQGSACSVFARAAHPVQFRHFRCPFVRGHAWPAVSGVV</sequence>
<evidence type="ECO:0000313" key="1">
    <source>
        <dbReference type="EMBL" id="MBO2025485.1"/>
    </source>
</evidence>
<dbReference type="AlphaFoldDB" id="A0A939STY8"/>
<protein>
    <recommendedName>
        <fullName evidence="3">Inositol transport system permease protein</fullName>
    </recommendedName>
</protein>
<organism evidence="1 2">
    <name type="scientific">Klebsiella pneumoniae</name>
    <dbReference type="NCBI Taxonomy" id="573"/>
    <lineage>
        <taxon>Bacteria</taxon>
        <taxon>Pseudomonadati</taxon>
        <taxon>Pseudomonadota</taxon>
        <taxon>Gammaproteobacteria</taxon>
        <taxon>Enterobacterales</taxon>
        <taxon>Enterobacteriaceae</taxon>
        <taxon>Klebsiella/Raoultella group</taxon>
        <taxon>Klebsiella</taxon>
        <taxon>Klebsiella pneumoniae complex</taxon>
    </lineage>
</organism>
<proteinExistence type="predicted"/>
<evidence type="ECO:0008006" key="3">
    <source>
        <dbReference type="Google" id="ProtNLM"/>
    </source>
</evidence>
<gene>
    <name evidence="1" type="ORF">J4733_07305</name>
</gene>